<sequence length="151" mass="16440">MLQRVSYFTLFGRVGQIMNGNSVKSSTTAANGDKKVAIFDKDGTLLCMNAMLAPWMIQVAERMEAATGLSIKDEIYKDMGFDVHTRKFGSGHVLESTNEVCINSLSDLLVKKGLSSEKARDVSIHSYDKDGSAALQENYCLLAMCTVSSLG</sequence>
<reference evidence="2" key="1">
    <citation type="submission" date="2015-02" db="EMBL/GenBank/DDBJ databases">
        <title>Genome sequencing for Strongylocentrotus purpuratus.</title>
        <authorList>
            <person name="Murali S."/>
            <person name="Liu Y."/>
            <person name="Vee V."/>
            <person name="English A."/>
            <person name="Wang M."/>
            <person name="Skinner E."/>
            <person name="Han Y."/>
            <person name="Muzny D.M."/>
            <person name="Worley K.C."/>
            <person name="Gibbs R.A."/>
        </authorList>
    </citation>
    <scope>NUCLEOTIDE SEQUENCE</scope>
</reference>
<keyword evidence="2" id="KW-1185">Reference proteome</keyword>
<dbReference type="Proteomes" id="UP000007110">
    <property type="component" value="Unassembled WGS sequence"/>
</dbReference>
<evidence type="ECO:0000313" key="1">
    <source>
        <dbReference type="EnsemblMetazoa" id="XP_001199032"/>
    </source>
</evidence>
<dbReference type="InParanoid" id="A0A7M7G1G4"/>
<dbReference type="AlphaFoldDB" id="A0A7M7G1G4"/>
<dbReference type="OrthoDB" id="269227at2759"/>
<protein>
    <submittedName>
        <fullName evidence="1">Uncharacterized protein</fullName>
    </submittedName>
</protein>
<dbReference type="GeneID" id="763147"/>
<dbReference type="EnsemblMetazoa" id="XM_001199032">
    <property type="protein sequence ID" value="XP_001199032"/>
    <property type="gene ID" value="LOC763147"/>
</dbReference>
<proteinExistence type="predicted"/>
<evidence type="ECO:0000313" key="2">
    <source>
        <dbReference type="Proteomes" id="UP000007110"/>
    </source>
</evidence>
<dbReference type="RefSeq" id="XP_001199032.3">
    <property type="nucleotide sequence ID" value="XM_001199032.4"/>
</dbReference>
<reference evidence="1" key="2">
    <citation type="submission" date="2021-01" db="UniProtKB">
        <authorList>
            <consortium name="EnsemblMetazoa"/>
        </authorList>
    </citation>
    <scope>IDENTIFICATION</scope>
</reference>
<organism evidence="1 2">
    <name type="scientific">Strongylocentrotus purpuratus</name>
    <name type="common">Purple sea urchin</name>
    <dbReference type="NCBI Taxonomy" id="7668"/>
    <lineage>
        <taxon>Eukaryota</taxon>
        <taxon>Metazoa</taxon>
        <taxon>Echinodermata</taxon>
        <taxon>Eleutherozoa</taxon>
        <taxon>Echinozoa</taxon>
        <taxon>Echinoidea</taxon>
        <taxon>Euechinoidea</taxon>
        <taxon>Echinacea</taxon>
        <taxon>Camarodonta</taxon>
        <taxon>Echinidea</taxon>
        <taxon>Strongylocentrotidae</taxon>
        <taxon>Strongylocentrotus</taxon>
    </lineage>
</organism>
<dbReference type="KEGG" id="spu:763147"/>
<accession>A0A7M7G1G4</accession>
<name>A0A7M7G1G4_STRPU</name>